<protein>
    <submittedName>
        <fullName evidence="3">Uncharacterized protein</fullName>
    </submittedName>
</protein>
<gene>
    <name evidence="3" type="ORF">BINO364_LOCUS10254</name>
</gene>
<feature type="non-terminal residue" evidence="3">
    <location>
        <position position="76"/>
    </location>
</feature>
<feature type="chain" id="PRO_5035464935" evidence="2">
    <location>
        <begin position="18"/>
        <end position="76"/>
    </location>
</feature>
<feature type="compositionally biased region" description="Polar residues" evidence="1">
    <location>
        <begin position="51"/>
        <end position="66"/>
    </location>
</feature>
<proteinExistence type="predicted"/>
<feature type="region of interest" description="Disordered" evidence="1">
    <location>
        <begin position="51"/>
        <end position="76"/>
    </location>
</feature>
<dbReference type="AlphaFoldDB" id="A0A8J9YFS0"/>
<evidence type="ECO:0000256" key="2">
    <source>
        <dbReference type="SAM" id="SignalP"/>
    </source>
</evidence>
<dbReference type="Proteomes" id="UP000838878">
    <property type="component" value="Chromosome 4"/>
</dbReference>
<organism evidence="3 4">
    <name type="scientific">Brenthis ino</name>
    <name type="common">lesser marbled fritillary</name>
    <dbReference type="NCBI Taxonomy" id="405034"/>
    <lineage>
        <taxon>Eukaryota</taxon>
        <taxon>Metazoa</taxon>
        <taxon>Ecdysozoa</taxon>
        <taxon>Arthropoda</taxon>
        <taxon>Hexapoda</taxon>
        <taxon>Insecta</taxon>
        <taxon>Pterygota</taxon>
        <taxon>Neoptera</taxon>
        <taxon>Endopterygota</taxon>
        <taxon>Lepidoptera</taxon>
        <taxon>Glossata</taxon>
        <taxon>Ditrysia</taxon>
        <taxon>Papilionoidea</taxon>
        <taxon>Nymphalidae</taxon>
        <taxon>Heliconiinae</taxon>
        <taxon>Argynnini</taxon>
        <taxon>Brenthis</taxon>
    </lineage>
</organism>
<evidence type="ECO:0000313" key="4">
    <source>
        <dbReference type="Proteomes" id="UP000838878"/>
    </source>
</evidence>
<name>A0A8J9YFS0_9NEOP</name>
<dbReference type="OrthoDB" id="7296963at2759"/>
<feature type="signal peptide" evidence="2">
    <location>
        <begin position="1"/>
        <end position="17"/>
    </location>
</feature>
<evidence type="ECO:0000256" key="1">
    <source>
        <dbReference type="SAM" id="MobiDB-lite"/>
    </source>
</evidence>
<accession>A0A8J9YFS0</accession>
<reference evidence="3" key="1">
    <citation type="submission" date="2021-12" db="EMBL/GenBank/DDBJ databases">
        <authorList>
            <person name="Martin H S."/>
        </authorList>
    </citation>
    <scope>NUCLEOTIDE SEQUENCE</scope>
</reference>
<dbReference type="EMBL" id="OV170224">
    <property type="protein sequence ID" value="CAH0724561.1"/>
    <property type="molecule type" value="Genomic_DNA"/>
</dbReference>
<evidence type="ECO:0000313" key="3">
    <source>
        <dbReference type="EMBL" id="CAH0724561.1"/>
    </source>
</evidence>
<keyword evidence="4" id="KW-1185">Reference proteome</keyword>
<sequence length="76" mass="8472">MRVLIVIFALFIALVFAAPQSKIEFGNNDNNGKQYIEEVVVESVLHVRSPSANRQARTNARTNLQDGSRIAETKTL</sequence>
<keyword evidence="2" id="KW-0732">Signal</keyword>